<dbReference type="EMBL" id="JAWJYY010000001">
    <property type="protein sequence ID" value="MDV4315821.1"/>
    <property type="molecule type" value="Genomic_DNA"/>
</dbReference>
<dbReference type="Proteomes" id="UP000503440">
    <property type="component" value="Chromosome"/>
</dbReference>
<evidence type="ECO:0000313" key="6">
    <source>
        <dbReference type="Proteomes" id="UP000503440"/>
    </source>
</evidence>
<protein>
    <recommendedName>
        <fullName evidence="8">SCP2 domain-containing protein</fullName>
    </recommendedName>
</protein>
<name>A0A2L2J277_9GAMM</name>
<evidence type="ECO:0008006" key="8">
    <source>
        <dbReference type="Google" id="ProtNLM"/>
    </source>
</evidence>
<dbReference type="EMBL" id="CP048654">
    <property type="protein sequence ID" value="QOW44076.1"/>
    <property type="molecule type" value="Genomic_DNA"/>
</dbReference>
<evidence type="ECO:0000313" key="3">
    <source>
        <dbReference type="EMBL" id="MDV4315821.1"/>
    </source>
</evidence>
<gene>
    <name evidence="4" type="ORF">FSC09_06650</name>
    <name evidence="5" type="ORF">G0027_15215</name>
    <name evidence="3" type="ORF">MSG88_08615</name>
</gene>
<dbReference type="Proteomes" id="UP001284654">
    <property type="component" value="Unassembled WGS sequence"/>
</dbReference>
<evidence type="ECO:0000256" key="1">
    <source>
        <dbReference type="SAM" id="Coils"/>
    </source>
</evidence>
<evidence type="ECO:0000313" key="4">
    <source>
        <dbReference type="EMBL" id="QIC70107.1"/>
    </source>
</evidence>
<dbReference type="STRING" id="756892.GCA_001922645_01192"/>
<accession>A0A2L2J277</accession>
<evidence type="ECO:0000313" key="5">
    <source>
        <dbReference type="EMBL" id="QOW44076.1"/>
    </source>
</evidence>
<dbReference type="KEGG" id="aid:CTZ23_06515"/>
<dbReference type="AlphaFoldDB" id="A0A2L2J277"/>
<keyword evidence="1" id="KW-0175">Coiled coil</keyword>
<keyword evidence="2" id="KW-0812">Transmembrane</keyword>
<feature type="coiled-coil region" evidence="1">
    <location>
        <begin position="162"/>
        <end position="196"/>
    </location>
</feature>
<evidence type="ECO:0000313" key="7">
    <source>
        <dbReference type="Proteomes" id="UP000593812"/>
    </source>
</evidence>
<organism evidence="4 6">
    <name type="scientific">Acinetobacter indicus</name>
    <dbReference type="NCBI Taxonomy" id="756892"/>
    <lineage>
        <taxon>Bacteria</taxon>
        <taxon>Pseudomonadati</taxon>
        <taxon>Pseudomonadota</taxon>
        <taxon>Gammaproteobacteria</taxon>
        <taxon>Moraxellales</taxon>
        <taxon>Moraxellaceae</taxon>
        <taxon>Acinetobacter</taxon>
    </lineage>
</organism>
<keyword evidence="2" id="KW-1133">Transmembrane helix</keyword>
<feature type="transmembrane region" description="Helical" evidence="2">
    <location>
        <begin position="193"/>
        <end position="213"/>
    </location>
</feature>
<dbReference type="RefSeq" id="WP_005178449.1">
    <property type="nucleotide sequence ID" value="NZ_CP024620.2"/>
</dbReference>
<reference evidence="3" key="3">
    <citation type="submission" date="2023-10" db="EMBL/GenBank/DDBJ databases">
        <authorList>
            <person name="Sykes E.M.E."/>
            <person name="Khan I.U.H."/>
            <person name="Kumar A."/>
        </authorList>
    </citation>
    <scope>NUCLEOTIDE SEQUENCE</scope>
    <source>
        <strain evidence="3">IK5</strain>
    </source>
</reference>
<proteinExistence type="predicted"/>
<evidence type="ECO:0000256" key="2">
    <source>
        <dbReference type="SAM" id="Phobius"/>
    </source>
</evidence>
<sequence>MNESQQRQNESHLLLTMVMIVLETIFSFILKYDRVVALQAKKFVDQKIAVKINSYIPYFDFYVQFSEHGILFDLKAPEKAVELDVRTTLLDLIKIFVLGNRRSIRAMRIEGDPTLKDEFRDLLTLFSIPKVLSDWRQWLADPEHEQELETSKRRIAPLLEKIDLQRSTINTLQVEVKQYKNRIRRMQRNQKRINLAFSLITLLLIALLVYNLWIV</sequence>
<keyword evidence="2" id="KW-0472">Membrane</keyword>
<dbReference type="EMBL" id="CP044455">
    <property type="protein sequence ID" value="QIC70107.1"/>
    <property type="molecule type" value="Genomic_DNA"/>
</dbReference>
<dbReference type="Proteomes" id="UP000593812">
    <property type="component" value="Chromosome"/>
</dbReference>
<reference evidence="5 7" key="2">
    <citation type="submission" date="2020-02" db="EMBL/GenBank/DDBJ databases">
        <title>Tigecycline-resistant Acinetobacter species from pigs and migratory birds.</title>
        <authorList>
            <person name="Chen C."/>
            <person name="Sun J."/>
            <person name="Liao X.-P."/>
            <person name="Liu Y.-H."/>
        </authorList>
    </citation>
    <scope>NUCLEOTIDE SEQUENCE [LARGE SCALE GENOMIC DNA]</scope>
    <source>
        <strain evidence="5 7">C15_T</strain>
    </source>
</reference>
<feature type="transmembrane region" description="Helical" evidence="2">
    <location>
        <begin position="12"/>
        <end position="32"/>
    </location>
</feature>
<reference evidence="4 6" key="1">
    <citation type="submission" date="2019-09" db="EMBL/GenBank/DDBJ databases">
        <title>Non-baumannii Acinetobacter spp. carrying blaNDM-1 isolated in China.</title>
        <authorList>
            <person name="Cui C."/>
            <person name="Chen C."/>
            <person name="Sun J."/>
            <person name="Liu Y."/>
        </authorList>
    </citation>
    <scope>NUCLEOTIDE SEQUENCE [LARGE SCALE GENOMIC DNA]</scope>
    <source>
        <strain evidence="4 6">B18</strain>
    </source>
</reference>